<feature type="compositionally biased region" description="Polar residues" evidence="1">
    <location>
        <begin position="1"/>
        <end position="20"/>
    </location>
</feature>
<proteinExistence type="predicted"/>
<evidence type="ECO:0000313" key="2">
    <source>
        <dbReference type="EMBL" id="THH04209.1"/>
    </source>
</evidence>
<comment type="caution">
    <text evidence="2">The sequence shown here is derived from an EMBL/GenBank/DDBJ whole genome shotgun (WGS) entry which is preliminary data.</text>
</comment>
<accession>A0A4S4KZ53</accession>
<protein>
    <submittedName>
        <fullName evidence="2">Uncharacterized protein</fullName>
    </submittedName>
</protein>
<feature type="region of interest" description="Disordered" evidence="1">
    <location>
        <begin position="1"/>
        <end position="49"/>
    </location>
</feature>
<keyword evidence="3" id="KW-1185">Reference proteome</keyword>
<dbReference type="OrthoDB" id="3259063at2759"/>
<organism evidence="2 3">
    <name type="scientific">Phellinidium pouzarii</name>
    <dbReference type="NCBI Taxonomy" id="167371"/>
    <lineage>
        <taxon>Eukaryota</taxon>
        <taxon>Fungi</taxon>
        <taxon>Dikarya</taxon>
        <taxon>Basidiomycota</taxon>
        <taxon>Agaricomycotina</taxon>
        <taxon>Agaricomycetes</taxon>
        <taxon>Hymenochaetales</taxon>
        <taxon>Hymenochaetaceae</taxon>
        <taxon>Phellinidium</taxon>
    </lineage>
</organism>
<evidence type="ECO:0000256" key="1">
    <source>
        <dbReference type="SAM" id="MobiDB-lite"/>
    </source>
</evidence>
<dbReference type="AlphaFoldDB" id="A0A4S4KZ53"/>
<sequence>MASEQFPLQKTEQNAQQIQTIVLEPRDSPPASVATHSESENYHEDSGSVSSSAFARNAYPGQVGRPLWTHRVSASFNAMADQIAAASQAIALIPPLPDTMFGHLQARMDEITNTQKILEGELAEIKEQIQGITGGPDTFKKQLDDHIAEFKLEQQRLPARLHNAMVTVSKATIKPLIMANGKFPSQFPATRGEFEHLTRERYEFLMNSYGLPIAGDLAAKRQAVRIFVGLPA</sequence>
<dbReference type="Proteomes" id="UP000308199">
    <property type="component" value="Unassembled WGS sequence"/>
</dbReference>
<reference evidence="2 3" key="1">
    <citation type="submission" date="2019-02" db="EMBL/GenBank/DDBJ databases">
        <title>Genome sequencing of the rare red list fungi Phellinidium pouzarii.</title>
        <authorList>
            <person name="Buettner E."/>
            <person name="Kellner H."/>
        </authorList>
    </citation>
    <scope>NUCLEOTIDE SEQUENCE [LARGE SCALE GENOMIC DNA]</scope>
    <source>
        <strain evidence="2 3">DSM 108285</strain>
    </source>
</reference>
<gene>
    <name evidence="2" type="ORF">EW145_g5690</name>
</gene>
<evidence type="ECO:0000313" key="3">
    <source>
        <dbReference type="Proteomes" id="UP000308199"/>
    </source>
</evidence>
<dbReference type="EMBL" id="SGPK01000365">
    <property type="protein sequence ID" value="THH04209.1"/>
    <property type="molecule type" value="Genomic_DNA"/>
</dbReference>
<feature type="compositionally biased region" description="Basic and acidic residues" evidence="1">
    <location>
        <begin position="37"/>
        <end position="46"/>
    </location>
</feature>
<name>A0A4S4KZ53_9AGAM</name>